<keyword evidence="1 2" id="KW-0732">Signal</keyword>
<gene>
    <name evidence="4" type="ORF">FHS09_000650</name>
</gene>
<dbReference type="EMBL" id="JACHWZ010000002">
    <property type="protein sequence ID" value="MBB3059842.1"/>
    <property type="molecule type" value="Genomic_DNA"/>
</dbReference>
<protein>
    <submittedName>
        <fullName evidence="4">Opacity protein-like surface antigen</fullName>
    </submittedName>
</protein>
<proteinExistence type="predicted"/>
<feature type="domain" description="Outer membrane protein beta-barrel" evidence="3">
    <location>
        <begin position="8"/>
        <end position="146"/>
    </location>
</feature>
<comment type="caution">
    <text evidence="4">The sequence shown here is derived from an EMBL/GenBank/DDBJ whole genome shotgun (WGS) entry which is preliminary data.</text>
</comment>
<dbReference type="RefSeq" id="WP_183456604.1">
    <property type="nucleotide sequence ID" value="NZ_JACHWZ010000002.1"/>
</dbReference>
<sequence>MRTFAKGLAALALACSSAANAEGGYFGGTAGLMTIDRSNFDDPFNLGLRAGYTFASGWGFEGEYTNSIISGEADAFSGDIDVDIQTLAFYGTYRSHGNIYFKGRAGILHEDIDFFGDDTGISLGAGVGFNFGPNTNVELEYTLIEEDVNFWSGTMILSF</sequence>
<dbReference type="AlphaFoldDB" id="A0A7W4W9U1"/>
<dbReference type="Pfam" id="PF13505">
    <property type="entry name" value="OMP_b-brl"/>
    <property type="match status" value="1"/>
</dbReference>
<feature type="chain" id="PRO_5030820629" evidence="2">
    <location>
        <begin position="22"/>
        <end position="159"/>
    </location>
</feature>
<evidence type="ECO:0000313" key="5">
    <source>
        <dbReference type="Proteomes" id="UP000535937"/>
    </source>
</evidence>
<dbReference type="InterPro" id="IPR027385">
    <property type="entry name" value="Beta-barrel_OMP"/>
</dbReference>
<accession>A0A7W4W9U1</accession>
<dbReference type="Proteomes" id="UP000535937">
    <property type="component" value="Unassembled WGS sequence"/>
</dbReference>
<evidence type="ECO:0000313" key="4">
    <source>
        <dbReference type="EMBL" id="MBB3059842.1"/>
    </source>
</evidence>
<keyword evidence="5" id="KW-1185">Reference proteome</keyword>
<feature type="signal peptide" evidence="2">
    <location>
        <begin position="1"/>
        <end position="21"/>
    </location>
</feature>
<dbReference type="InterPro" id="IPR011250">
    <property type="entry name" value="OMP/PagP_B-barrel"/>
</dbReference>
<evidence type="ECO:0000259" key="3">
    <source>
        <dbReference type="Pfam" id="PF13505"/>
    </source>
</evidence>
<evidence type="ECO:0000256" key="2">
    <source>
        <dbReference type="SAM" id="SignalP"/>
    </source>
</evidence>
<dbReference type="Gene3D" id="2.40.160.20">
    <property type="match status" value="1"/>
</dbReference>
<evidence type="ECO:0000256" key="1">
    <source>
        <dbReference type="ARBA" id="ARBA00022729"/>
    </source>
</evidence>
<name>A0A7W4W9U1_9GAMM</name>
<dbReference type="SUPFAM" id="SSF56925">
    <property type="entry name" value="OMPA-like"/>
    <property type="match status" value="1"/>
</dbReference>
<reference evidence="4 5" key="1">
    <citation type="submission" date="2020-08" db="EMBL/GenBank/DDBJ databases">
        <title>Genomic Encyclopedia of Type Strains, Phase III (KMG-III): the genomes of soil and plant-associated and newly described type strains.</title>
        <authorList>
            <person name="Whitman W."/>
        </authorList>
    </citation>
    <scope>NUCLEOTIDE SEQUENCE [LARGE SCALE GENOMIC DNA]</scope>
    <source>
        <strain evidence="4 5">CECT 8799</strain>
    </source>
</reference>
<organism evidence="4 5">
    <name type="scientific">Microbulbifer rhizosphaerae</name>
    <dbReference type="NCBI Taxonomy" id="1562603"/>
    <lineage>
        <taxon>Bacteria</taxon>
        <taxon>Pseudomonadati</taxon>
        <taxon>Pseudomonadota</taxon>
        <taxon>Gammaproteobacteria</taxon>
        <taxon>Cellvibrionales</taxon>
        <taxon>Microbulbiferaceae</taxon>
        <taxon>Microbulbifer</taxon>
    </lineage>
</organism>